<gene>
    <name evidence="1" type="ORF">J4G33_10135</name>
</gene>
<dbReference type="EMBL" id="JAGEMK010000004">
    <property type="protein sequence ID" value="MBO1752160.1"/>
    <property type="molecule type" value="Genomic_DNA"/>
</dbReference>
<dbReference type="RefSeq" id="WP_208055843.1">
    <property type="nucleotide sequence ID" value="NZ_JAGEMK010000004.1"/>
</dbReference>
<dbReference type="Proteomes" id="UP000664209">
    <property type="component" value="Unassembled WGS sequence"/>
</dbReference>
<organism evidence="1 2">
    <name type="scientific">Actinotalea soli</name>
    <dbReference type="NCBI Taxonomy" id="2819234"/>
    <lineage>
        <taxon>Bacteria</taxon>
        <taxon>Bacillati</taxon>
        <taxon>Actinomycetota</taxon>
        <taxon>Actinomycetes</taxon>
        <taxon>Micrococcales</taxon>
        <taxon>Cellulomonadaceae</taxon>
        <taxon>Actinotalea</taxon>
    </lineage>
</organism>
<keyword evidence="2" id="KW-1185">Reference proteome</keyword>
<name>A0A939LT05_9CELL</name>
<sequence length="185" mass="20178">MKRFAASPQDVTPVLDAGLVAGAGVREGILIPAILVDVAARPGVKELIRVHEHFDEGDVAIAWGRGVTSKTFLYLSVRCERPFQTAFTLRFAMPKQAGIVDAMLQAHCFYLQNGPTGHLSAHLDERKLLIDIPDTGFGHEWDGIYRSAAAKMARAAGASHSESKESAGAMIAEMRRLLRLRFPDP</sequence>
<accession>A0A939LT05</accession>
<dbReference type="AlphaFoldDB" id="A0A939LT05"/>
<protein>
    <submittedName>
        <fullName evidence="1">Uncharacterized protein</fullName>
    </submittedName>
</protein>
<reference evidence="1" key="1">
    <citation type="submission" date="2021-03" db="EMBL/GenBank/DDBJ databases">
        <title>Actinotalea soli sp. nov., isolated from soil.</title>
        <authorList>
            <person name="Ping W."/>
            <person name="Zhang J."/>
        </authorList>
    </citation>
    <scope>NUCLEOTIDE SEQUENCE</scope>
    <source>
        <strain evidence="1">BY-33</strain>
    </source>
</reference>
<evidence type="ECO:0000313" key="1">
    <source>
        <dbReference type="EMBL" id="MBO1752160.1"/>
    </source>
</evidence>
<evidence type="ECO:0000313" key="2">
    <source>
        <dbReference type="Proteomes" id="UP000664209"/>
    </source>
</evidence>
<proteinExistence type="predicted"/>
<comment type="caution">
    <text evidence="1">The sequence shown here is derived from an EMBL/GenBank/DDBJ whole genome shotgun (WGS) entry which is preliminary data.</text>
</comment>